<name>A0A660SC59_UNCT6</name>
<feature type="domain" description="UDP-N-acetylglucosamine 2-epimerase" evidence="2">
    <location>
        <begin position="24"/>
        <end position="359"/>
    </location>
</feature>
<keyword evidence="1 3" id="KW-0413">Isomerase</keyword>
<reference evidence="3 4" key="1">
    <citation type="submission" date="2018-06" db="EMBL/GenBank/DDBJ databases">
        <title>Extensive metabolic versatility and redundancy in microbially diverse, dynamic hydrothermal sediments.</title>
        <authorList>
            <person name="Dombrowski N."/>
            <person name="Teske A."/>
            <person name="Baker B.J."/>
        </authorList>
    </citation>
    <scope>NUCLEOTIDE SEQUENCE [LARGE SCALE GENOMIC DNA]</scope>
    <source>
        <strain evidence="3">B35_G9</strain>
    </source>
</reference>
<dbReference type="AlphaFoldDB" id="A0A660SC59"/>
<comment type="similarity">
    <text evidence="1">Belongs to the UDP-N-acetylglucosamine 2-epimerase family.</text>
</comment>
<dbReference type="Pfam" id="PF02350">
    <property type="entry name" value="Epimerase_2"/>
    <property type="match status" value="1"/>
</dbReference>
<organism evidence="3 4">
    <name type="scientific">candidate division TA06 bacterium</name>
    <dbReference type="NCBI Taxonomy" id="2250710"/>
    <lineage>
        <taxon>Bacteria</taxon>
        <taxon>Bacteria division TA06</taxon>
    </lineage>
</organism>
<dbReference type="PANTHER" id="PTHR43174">
    <property type="entry name" value="UDP-N-ACETYLGLUCOSAMINE 2-EPIMERASE"/>
    <property type="match status" value="1"/>
</dbReference>
<evidence type="ECO:0000259" key="2">
    <source>
        <dbReference type="Pfam" id="PF02350"/>
    </source>
</evidence>
<protein>
    <submittedName>
        <fullName evidence="3">UDP-N-acetylglucosamine 2-epimerase (Non-hydrolyzing)</fullName>
        <ecNumber evidence="3">5.1.3.14</ecNumber>
    </submittedName>
</protein>
<dbReference type="Proteomes" id="UP000282321">
    <property type="component" value="Unassembled WGS sequence"/>
</dbReference>
<proteinExistence type="inferred from homology"/>
<evidence type="ECO:0000313" key="4">
    <source>
        <dbReference type="Proteomes" id="UP000282321"/>
    </source>
</evidence>
<accession>A0A660SC59</accession>
<dbReference type="EMBL" id="QNBC01000016">
    <property type="protein sequence ID" value="RKX67590.1"/>
    <property type="molecule type" value="Genomic_DNA"/>
</dbReference>
<sequence>MKKIFIIVGARPNFIKVAPLMRILKGNEHFETILVHSGQHYDYFMSKVFFEELDISEPDYYLNVGSGSQGYQTAEIIKSTEELLERERPDLIIVVGDVNTTMASTIAASKLYIKTAHIEAGLRSYDRTMPEEINRIITDSLSDLLFTHSRGANVNLEKEGIDKDKIFFVGNIMIDTIVNNLDRIKNREKYKELGLERGNFILLTMHRPSNVDVKETFMSIVDALDDIGKRIPIVFPIHPRTDKMAKQFGIDLNEISNMKIIEPISYIDLLSMENDAKCIITDSGGIQEESTFLNIPCFTIRENTERPITAEVGSNTIVGTDKNAIVDNVMRCLDGECKYGEIPELWDGQTAKRIVEVIEHEID</sequence>
<dbReference type="EC" id="5.1.3.14" evidence="3"/>
<dbReference type="CDD" id="cd03786">
    <property type="entry name" value="GTB_UDP-GlcNAc_2-Epimerase"/>
    <property type="match status" value="1"/>
</dbReference>
<evidence type="ECO:0000313" key="3">
    <source>
        <dbReference type="EMBL" id="RKX67590.1"/>
    </source>
</evidence>
<comment type="caution">
    <text evidence="3">The sequence shown here is derived from an EMBL/GenBank/DDBJ whole genome shotgun (WGS) entry which is preliminary data.</text>
</comment>
<dbReference type="GO" id="GO:0008761">
    <property type="term" value="F:UDP-N-acetylglucosamine 2-epimerase activity"/>
    <property type="evidence" value="ECO:0007669"/>
    <property type="project" value="UniProtKB-EC"/>
</dbReference>
<dbReference type="PANTHER" id="PTHR43174:SF1">
    <property type="entry name" value="UDP-N-ACETYLGLUCOSAMINE 2-EPIMERASE"/>
    <property type="match status" value="1"/>
</dbReference>
<evidence type="ECO:0000256" key="1">
    <source>
        <dbReference type="RuleBase" id="RU003513"/>
    </source>
</evidence>
<dbReference type="NCBIfam" id="TIGR00236">
    <property type="entry name" value="wecB"/>
    <property type="match status" value="1"/>
</dbReference>
<dbReference type="InterPro" id="IPR003331">
    <property type="entry name" value="UDP_GlcNAc_Epimerase_2_dom"/>
</dbReference>
<dbReference type="Gene3D" id="3.40.50.2000">
    <property type="entry name" value="Glycogen Phosphorylase B"/>
    <property type="match status" value="2"/>
</dbReference>
<dbReference type="SUPFAM" id="SSF53756">
    <property type="entry name" value="UDP-Glycosyltransferase/glycogen phosphorylase"/>
    <property type="match status" value="1"/>
</dbReference>
<gene>
    <name evidence="3" type="ORF">DRP44_02050</name>
</gene>
<dbReference type="InterPro" id="IPR029767">
    <property type="entry name" value="WecB-like"/>
</dbReference>